<evidence type="ECO:0000313" key="15">
    <source>
        <dbReference type="Proteomes" id="UP000075884"/>
    </source>
</evidence>
<dbReference type="InterPro" id="IPR009003">
    <property type="entry name" value="Peptidase_S1_PA"/>
</dbReference>
<accession>A0A1Y9H331</accession>
<dbReference type="InterPro" id="IPR001314">
    <property type="entry name" value="Peptidase_S1A"/>
</dbReference>
<dbReference type="PANTHER" id="PTHR24256">
    <property type="entry name" value="TRYPTASE-RELATED"/>
    <property type="match status" value="1"/>
</dbReference>
<dbReference type="STRING" id="7168.A0A1Y9H331"/>
<keyword evidence="2" id="KW-0964">Secreted</keyword>
<comment type="similarity">
    <text evidence="11">Belongs to the peptidase S1 family. CLIP subfamily.</text>
</comment>
<evidence type="ECO:0000256" key="12">
    <source>
        <dbReference type="SAM" id="SignalP"/>
    </source>
</evidence>
<dbReference type="FunFam" id="2.40.10.10:FF:000036">
    <property type="entry name" value="Trypsin beta"/>
    <property type="match status" value="1"/>
</dbReference>
<keyword evidence="7" id="KW-0720">Serine protease</keyword>
<feature type="chain" id="PRO_5012170267" description="Peptidase S1 domain-containing protein" evidence="12">
    <location>
        <begin position="24"/>
        <end position="352"/>
    </location>
</feature>
<evidence type="ECO:0000256" key="3">
    <source>
        <dbReference type="ARBA" id="ARBA00022588"/>
    </source>
</evidence>
<name>A0A1Y9H331_9DIPT</name>
<dbReference type="SUPFAM" id="SSF50494">
    <property type="entry name" value="Trypsin-like serine proteases"/>
    <property type="match status" value="1"/>
</dbReference>
<keyword evidence="4" id="KW-0645">Protease</keyword>
<organism evidence="14 15">
    <name type="scientific">Anopheles dirus</name>
    <dbReference type="NCBI Taxonomy" id="7168"/>
    <lineage>
        <taxon>Eukaryota</taxon>
        <taxon>Metazoa</taxon>
        <taxon>Ecdysozoa</taxon>
        <taxon>Arthropoda</taxon>
        <taxon>Hexapoda</taxon>
        <taxon>Insecta</taxon>
        <taxon>Pterygota</taxon>
        <taxon>Neoptera</taxon>
        <taxon>Endopterygota</taxon>
        <taxon>Diptera</taxon>
        <taxon>Nematocera</taxon>
        <taxon>Culicoidea</taxon>
        <taxon>Culicidae</taxon>
        <taxon>Anophelinae</taxon>
        <taxon>Anopheles</taxon>
    </lineage>
</organism>
<evidence type="ECO:0000256" key="7">
    <source>
        <dbReference type="ARBA" id="ARBA00022825"/>
    </source>
</evidence>
<keyword evidence="8" id="KW-0391">Immunity</keyword>
<dbReference type="InterPro" id="IPR051487">
    <property type="entry name" value="Ser/Thr_Proteases_Immune/Dev"/>
</dbReference>
<dbReference type="SMART" id="SM00020">
    <property type="entry name" value="Tryp_SPc"/>
    <property type="match status" value="1"/>
</dbReference>
<dbReference type="AlphaFoldDB" id="A0A1Y9H331"/>
<evidence type="ECO:0000256" key="9">
    <source>
        <dbReference type="ARBA" id="ARBA00023157"/>
    </source>
</evidence>
<evidence type="ECO:0000259" key="13">
    <source>
        <dbReference type="PROSITE" id="PS50240"/>
    </source>
</evidence>
<dbReference type="GO" id="GO:0004252">
    <property type="term" value="F:serine-type endopeptidase activity"/>
    <property type="evidence" value="ECO:0007669"/>
    <property type="project" value="InterPro"/>
</dbReference>
<feature type="signal peptide" evidence="12">
    <location>
        <begin position="1"/>
        <end position="23"/>
    </location>
</feature>
<evidence type="ECO:0000256" key="1">
    <source>
        <dbReference type="ARBA" id="ARBA00004239"/>
    </source>
</evidence>
<evidence type="ECO:0000256" key="8">
    <source>
        <dbReference type="ARBA" id="ARBA00022859"/>
    </source>
</evidence>
<dbReference type="InterPro" id="IPR043504">
    <property type="entry name" value="Peptidase_S1_PA_chymotrypsin"/>
</dbReference>
<dbReference type="EnsemblMetazoa" id="ADIR015893-RA">
    <property type="protein sequence ID" value="ADIR015893-PA"/>
    <property type="gene ID" value="ADIR015893"/>
</dbReference>
<dbReference type="GO" id="GO:0005576">
    <property type="term" value="C:extracellular region"/>
    <property type="evidence" value="ECO:0007669"/>
    <property type="project" value="UniProtKB-SubCell"/>
</dbReference>
<sequence>MCRSTLTLTVMLLVGATCQTVGAQYNTCAGEEACIDINDCDMFGPHFTEPAKWPMSLKDEFRKRVCERDRSRNLFKVCCLPKANSVRRRGIDLIDMEHCGAYTDDKISFGQDAKLFQFPWMALLRSKTGDFFCGGTLINERYVLTAAHCLKNNVVAHVRLGEYNLNSTIDCDKHGECAAAPQDIPVERIISHEKYSGRYKVNDIGLIRLARKVSLNDMVQPICLPVAPDFRTDQTFFFVAGWGQTHNAMFSQKLQFTKLELMPNDECSRRWQPSARHIKIVDSQMCAIGTDLSDNCPGDSGGPLKSISVSHSRFVQYGVVSFGLRTCGKQSAPGVYTRVESYVDWILGHLEE</sequence>
<dbReference type="VEuPathDB" id="VectorBase:ADIR015893"/>
<dbReference type="Pfam" id="PF00089">
    <property type="entry name" value="Trypsin"/>
    <property type="match status" value="1"/>
</dbReference>
<reference evidence="14" key="2">
    <citation type="submission" date="2020-05" db="UniProtKB">
        <authorList>
            <consortium name="EnsemblMetazoa"/>
        </authorList>
    </citation>
    <scope>IDENTIFICATION</scope>
    <source>
        <strain evidence="14">WRAIR2</strain>
    </source>
</reference>
<evidence type="ECO:0000256" key="10">
    <source>
        <dbReference type="ARBA" id="ARBA00023180"/>
    </source>
</evidence>
<dbReference type="PRINTS" id="PR00722">
    <property type="entry name" value="CHYMOTRYPSIN"/>
</dbReference>
<keyword evidence="5 12" id="KW-0732">Signal</keyword>
<dbReference type="GO" id="GO:0045087">
    <property type="term" value="P:innate immune response"/>
    <property type="evidence" value="ECO:0007669"/>
    <property type="project" value="UniProtKB-KW"/>
</dbReference>
<feature type="domain" description="Peptidase S1" evidence="13">
    <location>
        <begin position="107"/>
        <end position="351"/>
    </location>
</feature>
<dbReference type="CDD" id="cd00190">
    <property type="entry name" value="Tryp_SPc"/>
    <property type="match status" value="1"/>
</dbReference>
<evidence type="ECO:0000256" key="4">
    <source>
        <dbReference type="ARBA" id="ARBA00022670"/>
    </source>
</evidence>
<reference evidence="15" key="1">
    <citation type="submission" date="2013-03" db="EMBL/GenBank/DDBJ databases">
        <title>The Genome Sequence of Anopheles dirus WRAIR2.</title>
        <authorList>
            <consortium name="The Broad Institute Genomics Platform"/>
            <person name="Neafsey D.E."/>
            <person name="Walton C."/>
            <person name="Walker B."/>
            <person name="Young S.K."/>
            <person name="Zeng Q."/>
            <person name="Gargeya S."/>
            <person name="Fitzgerald M."/>
            <person name="Haas B."/>
            <person name="Abouelleil A."/>
            <person name="Allen A.W."/>
            <person name="Alvarado L."/>
            <person name="Arachchi H.M."/>
            <person name="Berlin A.M."/>
            <person name="Chapman S.B."/>
            <person name="Gainer-Dewar J."/>
            <person name="Goldberg J."/>
            <person name="Griggs A."/>
            <person name="Gujja S."/>
            <person name="Hansen M."/>
            <person name="Howarth C."/>
            <person name="Imamovic A."/>
            <person name="Ireland A."/>
            <person name="Larimer J."/>
            <person name="McCowan C."/>
            <person name="Murphy C."/>
            <person name="Pearson M."/>
            <person name="Poon T.W."/>
            <person name="Priest M."/>
            <person name="Roberts A."/>
            <person name="Saif S."/>
            <person name="Shea T."/>
            <person name="Sisk P."/>
            <person name="Sykes S."/>
            <person name="Wortman J."/>
            <person name="Nusbaum C."/>
            <person name="Birren B."/>
        </authorList>
    </citation>
    <scope>NUCLEOTIDE SEQUENCE [LARGE SCALE GENOMIC DNA]</scope>
    <source>
        <strain evidence="15">WRAIR2</strain>
    </source>
</reference>
<dbReference type="PROSITE" id="PS50240">
    <property type="entry name" value="TRYPSIN_DOM"/>
    <property type="match status" value="1"/>
</dbReference>
<protein>
    <recommendedName>
        <fullName evidence="13">Peptidase S1 domain-containing protein</fullName>
    </recommendedName>
</protein>
<dbReference type="GO" id="GO:0006508">
    <property type="term" value="P:proteolysis"/>
    <property type="evidence" value="ECO:0007669"/>
    <property type="project" value="UniProtKB-KW"/>
</dbReference>
<dbReference type="PROSITE" id="PS00134">
    <property type="entry name" value="TRYPSIN_HIS"/>
    <property type="match status" value="1"/>
</dbReference>
<evidence type="ECO:0000256" key="2">
    <source>
        <dbReference type="ARBA" id="ARBA00022525"/>
    </source>
</evidence>
<dbReference type="Proteomes" id="UP000075884">
    <property type="component" value="Unassembled WGS sequence"/>
</dbReference>
<comment type="subcellular location">
    <subcellularLocation>
        <location evidence="1">Secreted</location>
        <location evidence="1">Extracellular space</location>
    </subcellularLocation>
</comment>
<evidence type="ECO:0000256" key="5">
    <source>
        <dbReference type="ARBA" id="ARBA00022729"/>
    </source>
</evidence>
<evidence type="ECO:0000313" key="14">
    <source>
        <dbReference type="EnsemblMetazoa" id="ADIR015893-PA"/>
    </source>
</evidence>
<keyword evidence="9" id="KW-1015">Disulfide bond</keyword>
<evidence type="ECO:0000256" key="11">
    <source>
        <dbReference type="ARBA" id="ARBA00024195"/>
    </source>
</evidence>
<dbReference type="FunFam" id="2.40.10.10:FF:000028">
    <property type="entry name" value="Serine protease easter"/>
    <property type="match status" value="1"/>
</dbReference>
<keyword evidence="15" id="KW-1185">Reference proteome</keyword>
<evidence type="ECO:0000256" key="6">
    <source>
        <dbReference type="ARBA" id="ARBA00022801"/>
    </source>
</evidence>
<dbReference type="InterPro" id="IPR018114">
    <property type="entry name" value="TRYPSIN_HIS"/>
</dbReference>
<keyword evidence="3" id="KW-0399">Innate immunity</keyword>
<proteinExistence type="inferred from homology"/>
<keyword evidence="10" id="KW-0325">Glycoprotein</keyword>
<dbReference type="Gene3D" id="2.40.10.10">
    <property type="entry name" value="Trypsin-like serine proteases"/>
    <property type="match status" value="2"/>
</dbReference>
<keyword evidence="6" id="KW-0378">Hydrolase</keyword>
<dbReference type="InterPro" id="IPR001254">
    <property type="entry name" value="Trypsin_dom"/>
</dbReference>